<sequence length="147" mass="17002">MRQLPPASPSYHNEVSDCEKCLRLANLEKFNGLVYYILRTTRKKLRKVSSIADWKNATQRTFRPYSPHSVNNIAPGLPPCRRIRTHRASLMPPTLVRQNELHPAYLPSSNKASHDRVIQAACHKFFLHYIKLNGKYVEHHALHHSSL</sequence>
<organism evidence="1 2">
    <name type="scientific">Bipolaris victoriae (strain FI3)</name>
    <name type="common">Victoria blight of oats agent</name>
    <name type="synonym">Cochliobolus victoriae</name>
    <dbReference type="NCBI Taxonomy" id="930091"/>
    <lineage>
        <taxon>Eukaryota</taxon>
        <taxon>Fungi</taxon>
        <taxon>Dikarya</taxon>
        <taxon>Ascomycota</taxon>
        <taxon>Pezizomycotina</taxon>
        <taxon>Dothideomycetes</taxon>
        <taxon>Pleosporomycetidae</taxon>
        <taxon>Pleosporales</taxon>
        <taxon>Pleosporineae</taxon>
        <taxon>Pleosporaceae</taxon>
        <taxon>Bipolaris</taxon>
    </lineage>
</organism>
<dbReference type="Proteomes" id="UP000054337">
    <property type="component" value="Unassembled WGS sequence"/>
</dbReference>
<dbReference type="HOGENOM" id="CLU_1767745_0_0_1"/>
<gene>
    <name evidence="1" type="ORF">COCVIDRAFT_86994</name>
</gene>
<evidence type="ECO:0000313" key="2">
    <source>
        <dbReference type="Proteomes" id="UP000054337"/>
    </source>
</evidence>
<reference evidence="1 2" key="1">
    <citation type="journal article" date="2013" name="PLoS Genet.">
        <title>Comparative genome structure, secondary metabolite, and effector coding capacity across Cochliobolus pathogens.</title>
        <authorList>
            <person name="Condon B.J."/>
            <person name="Leng Y."/>
            <person name="Wu D."/>
            <person name="Bushley K.E."/>
            <person name="Ohm R.A."/>
            <person name="Otillar R."/>
            <person name="Martin J."/>
            <person name="Schackwitz W."/>
            <person name="Grimwood J."/>
            <person name="MohdZainudin N."/>
            <person name="Xue C."/>
            <person name="Wang R."/>
            <person name="Manning V.A."/>
            <person name="Dhillon B."/>
            <person name="Tu Z.J."/>
            <person name="Steffenson B.J."/>
            <person name="Salamov A."/>
            <person name="Sun H."/>
            <person name="Lowry S."/>
            <person name="LaButti K."/>
            <person name="Han J."/>
            <person name="Copeland A."/>
            <person name="Lindquist E."/>
            <person name="Barry K."/>
            <person name="Schmutz J."/>
            <person name="Baker S.E."/>
            <person name="Ciuffetti L.M."/>
            <person name="Grigoriev I.V."/>
            <person name="Zhong S."/>
            <person name="Turgeon B.G."/>
        </authorList>
    </citation>
    <scope>NUCLEOTIDE SEQUENCE [LARGE SCALE GENOMIC DNA]</scope>
    <source>
        <strain evidence="1 2">FI3</strain>
    </source>
</reference>
<accession>W7EMR4</accession>
<name>W7EMR4_BIPV3</name>
<dbReference type="GeneID" id="26258585"/>
<dbReference type="RefSeq" id="XP_014561351.1">
    <property type="nucleotide sequence ID" value="XM_014705865.1"/>
</dbReference>
<evidence type="ECO:0000313" key="1">
    <source>
        <dbReference type="EMBL" id="EUN31748.1"/>
    </source>
</evidence>
<keyword evidence="2" id="KW-1185">Reference proteome</keyword>
<proteinExistence type="predicted"/>
<protein>
    <submittedName>
        <fullName evidence="1">Uncharacterized protein</fullName>
    </submittedName>
</protein>
<dbReference type="AlphaFoldDB" id="W7EMR4"/>
<dbReference type="EMBL" id="KI968697">
    <property type="protein sequence ID" value="EUN31748.1"/>
    <property type="molecule type" value="Genomic_DNA"/>
</dbReference>